<dbReference type="InterPro" id="IPR042099">
    <property type="entry name" value="ANL_N_sf"/>
</dbReference>
<accession>A0A0S7C0Z2</accession>
<dbReference type="SUPFAM" id="SSF56801">
    <property type="entry name" value="Acetyl-CoA synthetase-like"/>
    <property type="match status" value="1"/>
</dbReference>
<dbReference type="InterPro" id="IPR020806">
    <property type="entry name" value="PKS_PP-bd"/>
</dbReference>
<dbReference type="InterPro" id="IPR020845">
    <property type="entry name" value="AMP-binding_CS"/>
</dbReference>
<dbReference type="CDD" id="cd07989">
    <property type="entry name" value="LPLAT_AGPAT-like"/>
    <property type="match status" value="1"/>
</dbReference>
<dbReference type="Pfam" id="PF01553">
    <property type="entry name" value="Acyltransferase"/>
    <property type="match status" value="1"/>
</dbReference>
<dbReference type="Gene3D" id="1.10.1200.10">
    <property type="entry name" value="ACP-like"/>
    <property type="match status" value="1"/>
</dbReference>
<dbReference type="InterPro" id="IPR045851">
    <property type="entry name" value="AMP-bd_C_sf"/>
</dbReference>
<dbReference type="GO" id="GO:0004467">
    <property type="term" value="F:long-chain fatty acid-CoA ligase activity"/>
    <property type="evidence" value="ECO:0007669"/>
    <property type="project" value="UniProtKB-EC"/>
</dbReference>
<dbReference type="STRING" id="1678841.TBC1_12429"/>
<dbReference type="SMART" id="SM00823">
    <property type="entry name" value="PKS_PP"/>
    <property type="match status" value="1"/>
</dbReference>
<dbReference type="Proteomes" id="UP000053091">
    <property type="component" value="Unassembled WGS sequence"/>
</dbReference>
<dbReference type="PATRIC" id="fig|1678841.3.peg.3139"/>
<dbReference type="SUPFAM" id="SSF47336">
    <property type="entry name" value="ACP-like"/>
    <property type="match status" value="1"/>
</dbReference>
<dbReference type="GO" id="GO:0016020">
    <property type="term" value="C:membrane"/>
    <property type="evidence" value="ECO:0007669"/>
    <property type="project" value="TreeGrafter"/>
</dbReference>
<evidence type="ECO:0000259" key="5">
    <source>
        <dbReference type="PROSITE" id="PS50075"/>
    </source>
</evidence>
<proteinExistence type="predicted"/>
<keyword evidence="7" id="KW-1185">Reference proteome</keyword>
<evidence type="ECO:0000313" key="7">
    <source>
        <dbReference type="Proteomes" id="UP000053091"/>
    </source>
</evidence>
<gene>
    <name evidence="6" type="ORF">TBC1_12429</name>
</gene>
<keyword evidence="4" id="KW-1133">Transmembrane helix</keyword>
<dbReference type="InterPro" id="IPR009081">
    <property type="entry name" value="PP-bd_ACP"/>
</dbReference>
<dbReference type="InterPro" id="IPR036736">
    <property type="entry name" value="ACP-like_sf"/>
</dbReference>
<organism evidence="6">
    <name type="scientific">Lentimicrobium saccharophilum</name>
    <dbReference type="NCBI Taxonomy" id="1678841"/>
    <lineage>
        <taxon>Bacteria</taxon>
        <taxon>Pseudomonadati</taxon>
        <taxon>Bacteroidota</taxon>
        <taxon>Bacteroidia</taxon>
        <taxon>Bacteroidales</taxon>
        <taxon>Lentimicrobiaceae</taxon>
        <taxon>Lentimicrobium</taxon>
    </lineage>
</organism>
<dbReference type="InterPro" id="IPR000873">
    <property type="entry name" value="AMP-dep_synth/lig_dom"/>
</dbReference>
<dbReference type="SUPFAM" id="SSF69593">
    <property type="entry name" value="Glycerol-3-phosphate (1)-acyltransferase"/>
    <property type="match status" value="1"/>
</dbReference>
<dbReference type="AlphaFoldDB" id="A0A0S7C0Z2"/>
<evidence type="ECO:0000313" key="6">
    <source>
        <dbReference type="EMBL" id="GAP44619.1"/>
    </source>
</evidence>
<dbReference type="Pfam" id="PF00550">
    <property type="entry name" value="PP-binding"/>
    <property type="match status" value="1"/>
</dbReference>
<evidence type="ECO:0000256" key="3">
    <source>
        <dbReference type="ARBA" id="ARBA00024484"/>
    </source>
</evidence>
<reference evidence="6" key="1">
    <citation type="journal article" date="2015" name="Genome Announc.">
        <title>Draft Genome Sequence of Bacteroidales Strain TBC1, a Novel Isolate from a Methanogenic Wastewater Treatment System.</title>
        <authorList>
            <person name="Tourlousse D.M."/>
            <person name="Matsuura N."/>
            <person name="Sun L."/>
            <person name="Toyonaga M."/>
            <person name="Kuroda K."/>
            <person name="Ohashi A."/>
            <person name="Cruz R."/>
            <person name="Yamaguchi T."/>
            <person name="Sekiguchi Y."/>
        </authorList>
    </citation>
    <scope>NUCLEOTIDE SEQUENCE [LARGE SCALE GENOMIC DNA]</scope>
    <source>
        <strain evidence="6">TBC1</strain>
    </source>
</reference>
<dbReference type="PANTHER" id="PTHR43272">
    <property type="entry name" value="LONG-CHAIN-FATTY-ACID--COA LIGASE"/>
    <property type="match status" value="1"/>
</dbReference>
<dbReference type="InterPro" id="IPR020459">
    <property type="entry name" value="AMP-binding"/>
</dbReference>
<dbReference type="Gene3D" id="3.30.300.30">
    <property type="match status" value="1"/>
</dbReference>
<dbReference type="EMBL" id="DF968183">
    <property type="protein sequence ID" value="GAP44619.1"/>
    <property type="molecule type" value="Genomic_DNA"/>
</dbReference>
<dbReference type="Pfam" id="PF00501">
    <property type="entry name" value="AMP-binding"/>
    <property type="match status" value="1"/>
</dbReference>
<dbReference type="InterPro" id="IPR002123">
    <property type="entry name" value="Plipid/glycerol_acylTrfase"/>
</dbReference>
<keyword evidence="2" id="KW-0597">Phosphoprotein</keyword>
<dbReference type="Pfam" id="PF23562">
    <property type="entry name" value="AMP-binding_C_3"/>
    <property type="match status" value="1"/>
</dbReference>
<evidence type="ECO:0000256" key="4">
    <source>
        <dbReference type="SAM" id="Phobius"/>
    </source>
</evidence>
<dbReference type="SMART" id="SM00563">
    <property type="entry name" value="PlsC"/>
    <property type="match status" value="1"/>
</dbReference>
<dbReference type="PROSITE" id="PS50075">
    <property type="entry name" value="CARRIER"/>
    <property type="match status" value="1"/>
</dbReference>
<dbReference type="PROSITE" id="PS00455">
    <property type="entry name" value="AMP_BINDING"/>
    <property type="match status" value="1"/>
</dbReference>
<feature type="domain" description="Carrier" evidence="5">
    <location>
        <begin position="519"/>
        <end position="595"/>
    </location>
</feature>
<dbReference type="GO" id="GO:0031177">
    <property type="term" value="F:phosphopantetheine binding"/>
    <property type="evidence" value="ECO:0007669"/>
    <property type="project" value="InterPro"/>
</dbReference>
<protein>
    <submittedName>
        <fullName evidence="6">Long-chain acyl-CoA synthetase</fullName>
    </submittedName>
</protein>
<dbReference type="GO" id="GO:0016746">
    <property type="term" value="F:acyltransferase activity"/>
    <property type="evidence" value="ECO:0007669"/>
    <property type="project" value="InterPro"/>
</dbReference>
<evidence type="ECO:0000256" key="2">
    <source>
        <dbReference type="ARBA" id="ARBA00022553"/>
    </source>
</evidence>
<evidence type="ECO:0000256" key="1">
    <source>
        <dbReference type="ARBA" id="ARBA00022450"/>
    </source>
</evidence>
<keyword evidence="4" id="KW-0472">Membrane</keyword>
<dbReference type="PANTHER" id="PTHR43272:SF52">
    <property type="entry name" value="AMP-DEPENDENT SYNTHETASE_LIGASE DOMAIN-CONTAINING PROTEIN"/>
    <property type="match status" value="1"/>
</dbReference>
<dbReference type="OrthoDB" id="9778383at2"/>
<dbReference type="Gene3D" id="3.40.50.12780">
    <property type="entry name" value="N-terminal domain of ligase-like"/>
    <property type="match status" value="1"/>
</dbReference>
<keyword evidence="4" id="KW-0812">Transmembrane</keyword>
<dbReference type="RefSeq" id="WP_062045589.1">
    <property type="nucleotide sequence ID" value="NZ_DF968183.1"/>
</dbReference>
<comment type="catalytic activity">
    <reaction evidence="3">
        <text>a long-chain fatty acid + ATP + CoA = a long-chain fatty acyl-CoA + AMP + diphosphate</text>
        <dbReference type="Rhea" id="RHEA:15421"/>
        <dbReference type="ChEBI" id="CHEBI:30616"/>
        <dbReference type="ChEBI" id="CHEBI:33019"/>
        <dbReference type="ChEBI" id="CHEBI:57287"/>
        <dbReference type="ChEBI" id="CHEBI:57560"/>
        <dbReference type="ChEBI" id="CHEBI:83139"/>
        <dbReference type="ChEBI" id="CHEBI:456215"/>
        <dbReference type="EC" id="6.2.1.3"/>
    </reaction>
    <physiologicalReaction direction="left-to-right" evidence="3">
        <dbReference type="Rhea" id="RHEA:15422"/>
    </physiologicalReaction>
</comment>
<dbReference type="PRINTS" id="PR00154">
    <property type="entry name" value="AMPBINDING"/>
</dbReference>
<sequence length="823" mass="91753">MLKEAGQHSAITYGSDKLTYEQLFGKIHHFAGLYQVEPGAHVVIFSENRPSWIYAFYSVWKKGAVAVPVDYMATAAEVAYILGDCDPSAIFCSSGTSAILREATGLSGCNAPVLLLDDHEASGCEPLPSAGLPGHQPDDTAVIIYTSGTTGSPKGVMLTFRNIIVNIDAVSRHIPIYKSDSRVLVLLPLHHVFPLLGTMIIPLYLGSMIAISPSMASEDIIRTLQVNKVTILIGVPRLYAAIRKGIKDKINQSSLATLLFRIARKLNSKKFSKTVFGTVHRKFGGALETLVAGGAALDVEVGNDFKTLGFEVLEGYGMTEAAPMITFTRPGRVRIGSPGECMPEVQIQIIDGEIVAKGPNIMKGYYKSPEATAEVLKNGWLYTGDLGHIDKDGFLYITGRKKEIIVLSNGKNVNPVELEDELLTSPYIKDCGIFFENDQLQAIILPDQAELAAIPGRDAEDILKWDVIEPFNRKVSAYKKIMRIHVTDQELPRTRLGKLQHHKLIELVHKQHISDISQPVFDHPEYALIADYLEKEKGQRVLPSYHPEMDLGMDSLDKVGFQAWLQQTFGIDLPPQKMAEFASLAQLAEWVSDHKVRMEEGDVNWNDILREKLDLKLPSTWKIGSLAFRLSRHIFQLYFRYSSKGVDNIPDGPCIIAPNHQSSFDGLFVASVMKTKQIRETYFYAKEQHFRQKFLKYLAARNNIIIVNLNVDLKQSIQALAEVLRQEKKLIIFPEGTRTLNGELGHFKKTFAILSSELNVPIVPVVIDGAFKALPKGRRFARLWARVRVEFLPAVHPEGRSYDAIAALVMNQIQRKLSGKEPD</sequence>
<keyword evidence="1" id="KW-0596">Phosphopantetheine</keyword>
<feature type="transmembrane region" description="Helical" evidence="4">
    <location>
        <begin position="183"/>
        <end position="205"/>
    </location>
</feature>
<name>A0A0S7C0Z2_9BACT</name>